<dbReference type="EMBL" id="PZJJ01000063">
    <property type="protein sequence ID" value="PTL37323.1"/>
    <property type="molecule type" value="Genomic_DNA"/>
</dbReference>
<gene>
    <name evidence="1" type="ORF">C6Y45_17050</name>
</gene>
<dbReference type="OrthoDB" id="2988518at2"/>
<proteinExistence type="predicted"/>
<name>A0A2T4U1P9_9BACI</name>
<sequence>MRVLSFSEDAYTLWALNNEMDSILDQLADNTAAKEVLFLPSFGRRAGDDRPQFGQFDFILITESAVYPAESRWDISPGIRDGVLQLKAPQCKRHIIFQKYIHHWYEAGTDDWADFSEQNDGYLIYFYNDERIEVPIPPANSQLAKNLGYVMKLIKHHFPEEKPPVRNVLLYLYNGGRAFLPEEVKGTDCIFEQVNVDYSKDQVEKTRFLDLM</sequence>
<comment type="caution">
    <text evidence="1">The sequence shown here is derived from an EMBL/GenBank/DDBJ whole genome shotgun (WGS) entry which is preliminary data.</text>
</comment>
<dbReference type="RefSeq" id="WP_107586429.1">
    <property type="nucleotide sequence ID" value="NZ_PZJJ01000063.1"/>
</dbReference>
<evidence type="ECO:0000313" key="2">
    <source>
        <dbReference type="Proteomes" id="UP000240509"/>
    </source>
</evidence>
<organism evidence="1 2">
    <name type="scientific">Alkalicoccus saliphilus</name>
    <dbReference type="NCBI Taxonomy" id="200989"/>
    <lineage>
        <taxon>Bacteria</taxon>
        <taxon>Bacillati</taxon>
        <taxon>Bacillota</taxon>
        <taxon>Bacilli</taxon>
        <taxon>Bacillales</taxon>
        <taxon>Bacillaceae</taxon>
        <taxon>Alkalicoccus</taxon>
    </lineage>
</organism>
<evidence type="ECO:0000313" key="1">
    <source>
        <dbReference type="EMBL" id="PTL37323.1"/>
    </source>
</evidence>
<keyword evidence="2" id="KW-1185">Reference proteome</keyword>
<protein>
    <submittedName>
        <fullName evidence="1">Uncharacterized protein</fullName>
    </submittedName>
</protein>
<reference evidence="1 2" key="1">
    <citation type="submission" date="2018-03" db="EMBL/GenBank/DDBJ databases">
        <title>Alkalicoccus saliphilus sp. nov., isolated from a mineral pool.</title>
        <authorList>
            <person name="Zhao B."/>
        </authorList>
    </citation>
    <scope>NUCLEOTIDE SEQUENCE [LARGE SCALE GENOMIC DNA]</scope>
    <source>
        <strain evidence="1 2">6AG</strain>
    </source>
</reference>
<dbReference type="Proteomes" id="UP000240509">
    <property type="component" value="Unassembled WGS sequence"/>
</dbReference>
<dbReference type="AlphaFoldDB" id="A0A2T4U1P9"/>
<accession>A0A2T4U1P9</accession>